<dbReference type="Pfam" id="PF20478">
    <property type="entry name" value="P2RX7_C"/>
    <property type="match status" value="1"/>
</dbReference>
<accession>A0A8W8NYN6</accession>
<dbReference type="Proteomes" id="UP000005408">
    <property type="component" value="Unassembled WGS sequence"/>
</dbReference>
<reference evidence="3" key="1">
    <citation type="submission" date="2022-08" db="UniProtKB">
        <authorList>
            <consortium name="EnsemblMetazoa"/>
        </authorList>
    </citation>
    <scope>IDENTIFICATION</scope>
    <source>
        <strain evidence="3">05x7-T-G4-1.051#20</strain>
    </source>
</reference>
<sequence length="192" mass="21229">MGSENSIKGSDFTDNDTSDDSTSSEYCPVQRGRGRGKRARRGLAATPRGRNRSSRGGATGRGARRGRRGGHQGPNRQELALRAREERQTHIEECISNMEVEGLRTALRLVCAKQPSFALDILEAMESGDPEQPRPESSTAPRWCICTYCSEMPTDREKLCCGKTKQNCISRLPDFYTVVLDELVLEVAMSSS</sequence>
<evidence type="ECO:0000313" key="4">
    <source>
        <dbReference type="Proteomes" id="UP000005408"/>
    </source>
</evidence>
<feature type="domain" description="P2X purinoreceptor 7 intracellular" evidence="2">
    <location>
        <begin position="108"/>
        <end position="188"/>
    </location>
</feature>
<dbReference type="InterPro" id="IPR046815">
    <property type="entry name" value="P2RX7_C"/>
</dbReference>
<organism evidence="3 4">
    <name type="scientific">Magallana gigas</name>
    <name type="common">Pacific oyster</name>
    <name type="synonym">Crassostrea gigas</name>
    <dbReference type="NCBI Taxonomy" id="29159"/>
    <lineage>
        <taxon>Eukaryota</taxon>
        <taxon>Metazoa</taxon>
        <taxon>Spiralia</taxon>
        <taxon>Lophotrochozoa</taxon>
        <taxon>Mollusca</taxon>
        <taxon>Bivalvia</taxon>
        <taxon>Autobranchia</taxon>
        <taxon>Pteriomorphia</taxon>
        <taxon>Ostreida</taxon>
        <taxon>Ostreoidea</taxon>
        <taxon>Ostreidae</taxon>
        <taxon>Magallana</taxon>
    </lineage>
</organism>
<evidence type="ECO:0000256" key="1">
    <source>
        <dbReference type="SAM" id="MobiDB-lite"/>
    </source>
</evidence>
<dbReference type="EnsemblMetazoa" id="G7557.1">
    <property type="protein sequence ID" value="G7557.1:cds"/>
    <property type="gene ID" value="G7557"/>
</dbReference>
<proteinExistence type="predicted"/>
<feature type="compositionally biased region" description="Basic residues" evidence="1">
    <location>
        <begin position="32"/>
        <end position="41"/>
    </location>
</feature>
<dbReference type="PANTHER" id="PTHR36981:SF3">
    <property type="entry name" value="UBIQUITIN-LIKE PROTEASE FAMILY PROFILE DOMAIN-CONTAINING PROTEIN"/>
    <property type="match status" value="1"/>
</dbReference>
<evidence type="ECO:0000259" key="2">
    <source>
        <dbReference type="Pfam" id="PF20478"/>
    </source>
</evidence>
<feature type="region of interest" description="Disordered" evidence="1">
    <location>
        <begin position="1"/>
        <end position="78"/>
    </location>
</feature>
<dbReference type="AlphaFoldDB" id="A0A8W8NYN6"/>
<name>A0A8W8NYN6_MAGGI</name>
<dbReference type="PANTHER" id="PTHR36981">
    <property type="entry name" value="ZGC:195170"/>
    <property type="match status" value="1"/>
</dbReference>
<keyword evidence="4" id="KW-1185">Reference proteome</keyword>
<evidence type="ECO:0000313" key="3">
    <source>
        <dbReference type="EnsemblMetazoa" id="G7557.1:cds"/>
    </source>
</evidence>
<protein>
    <recommendedName>
        <fullName evidence="2">P2X purinoreceptor 7 intracellular domain-containing protein</fullName>
    </recommendedName>
</protein>